<dbReference type="EMBL" id="CP157961">
    <property type="protein sequence ID" value="XBT96489.1"/>
    <property type="molecule type" value="Genomic_DNA"/>
</dbReference>
<sequence>MTNPYAGIENYQLWRRSVARIETHLFDPVVNPKFRLNRTTKIATAGSCFAQHISRQLQRIGFHYFVPENGEGLPEDERTRRNFGVFSGRYGNLYTARQLLQLFEEVFEKRKPAEKAWRREDGRYVDPYRPQIEPDGFETIEAVVEARNQHLASIRSVFTQADVLVFTLGLTEAWRSKIDGSVFPLAPGVVAGSFDPEQYEFINFGVADVEADLLTFLGKLKKRNPRIKLLLTVSPVPLIATYENRNVLVSTTYSKSVLRVVADQVVSRFDWVDYFPSYEIITGSYAGGLYYEADYREVNSRGVAHAMRCFVKNYASDPSPAVGRDTEPQIVAIEPSRRDIICDEEAIDAIRA</sequence>
<protein>
    <submittedName>
        <fullName evidence="2">GSCFA domain-containing protein</fullName>
        <ecNumber evidence="2">3.1.-.-</ecNumber>
    </submittedName>
</protein>
<dbReference type="AlphaFoldDB" id="A0AAU7S1Z3"/>
<dbReference type="GO" id="GO:0016787">
    <property type="term" value="F:hydrolase activity"/>
    <property type="evidence" value="ECO:0007669"/>
    <property type="project" value="UniProtKB-KW"/>
</dbReference>
<reference evidence="2" key="1">
    <citation type="submission" date="2024-06" db="EMBL/GenBank/DDBJ databases">
        <authorList>
            <person name="Li T."/>
            <person name="Gao R."/>
        </authorList>
    </citation>
    <scope>NUCLEOTIDE SEQUENCE</scope>
    <source>
        <strain evidence="2">ZPR3</strain>
        <plasmid evidence="2">unnamed1</plasmid>
    </source>
</reference>
<gene>
    <name evidence="2" type="ORF">ABM479_23505</name>
</gene>
<geneLocation type="plasmid" evidence="2">
    <name>unnamed1</name>
</geneLocation>
<keyword evidence="2" id="KW-0378">Hydrolase</keyword>
<dbReference type="EC" id="3.1.-.-" evidence="2"/>
<evidence type="ECO:0000259" key="1">
    <source>
        <dbReference type="Pfam" id="PF08885"/>
    </source>
</evidence>
<name>A0AAU7S1Z3_9HYPH</name>
<accession>A0AAU7S1Z3</accession>
<dbReference type="Pfam" id="PF08885">
    <property type="entry name" value="GSCFA"/>
    <property type="match status" value="1"/>
</dbReference>
<dbReference type="InterPro" id="IPR014982">
    <property type="entry name" value="GSCFA"/>
</dbReference>
<feature type="domain" description="GSCFA" evidence="1">
    <location>
        <begin position="41"/>
        <end position="310"/>
    </location>
</feature>
<dbReference type="RefSeq" id="WP_174182066.1">
    <property type="nucleotide sequence ID" value="NZ_CP157961.1"/>
</dbReference>
<organism evidence="2">
    <name type="scientific">Rhizobium sp. ZPR3</name>
    <dbReference type="NCBI Taxonomy" id="3158967"/>
    <lineage>
        <taxon>Bacteria</taxon>
        <taxon>Pseudomonadati</taxon>
        <taxon>Pseudomonadota</taxon>
        <taxon>Alphaproteobacteria</taxon>
        <taxon>Hyphomicrobiales</taxon>
        <taxon>Rhizobiaceae</taxon>
        <taxon>Rhizobium/Agrobacterium group</taxon>
        <taxon>Rhizobium</taxon>
    </lineage>
</organism>
<proteinExistence type="predicted"/>
<evidence type="ECO:0000313" key="2">
    <source>
        <dbReference type="EMBL" id="XBT96489.1"/>
    </source>
</evidence>
<keyword evidence="2" id="KW-0614">Plasmid</keyword>